<sequence length="77" mass="8710">MKPNHVPYRTVNDMMLVLEDFSAQMGNESIYIGKIGRNTTTNRNDSDGIPAELLKTAGSSFNRASHLLLNRIWMEKV</sequence>
<evidence type="ECO:0000313" key="2">
    <source>
        <dbReference type="Proteomes" id="UP000015102"/>
    </source>
</evidence>
<reference evidence="1" key="2">
    <citation type="submission" date="2015-06" db="UniProtKB">
        <authorList>
            <consortium name="EnsemblMetazoa"/>
        </authorList>
    </citation>
    <scope>IDENTIFICATION</scope>
</reference>
<organism evidence="1 2">
    <name type="scientific">Megaselia scalaris</name>
    <name type="common">Humpbacked fly</name>
    <name type="synonym">Phora scalaris</name>
    <dbReference type="NCBI Taxonomy" id="36166"/>
    <lineage>
        <taxon>Eukaryota</taxon>
        <taxon>Metazoa</taxon>
        <taxon>Ecdysozoa</taxon>
        <taxon>Arthropoda</taxon>
        <taxon>Hexapoda</taxon>
        <taxon>Insecta</taxon>
        <taxon>Pterygota</taxon>
        <taxon>Neoptera</taxon>
        <taxon>Endopterygota</taxon>
        <taxon>Diptera</taxon>
        <taxon>Brachycera</taxon>
        <taxon>Muscomorpha</taxon>
        <taxon>Platypezoidea</taxon>
        <taxon>Phoridae</taxon>
        <taxon>Megaseliini</taxon>
        <taxon>Megaselia</taxon>
    </lineage>
</organism>
<protein>
    <submittedName>
        <fullName evidence="1">Uncharacterized protein</fullName>
    </submittedName>
</protein>
<dbReference type="EnsemblMetazoa" id="MESCA004048-RA">
    <property type="protein sequence ID" value="MESCA004048-PA"/>
    <property type="gene ID" value="MESCA004048"/>
</dbReference>
<keyword evidence="2" id="KW-1185">Reference proteome</keyword>
<proteinExistence type="predicted"/>
<accession>T1GKM1</accession>
<dbReference type="EMBL" id="CAQQ02155004">
    <property type="status" value="NOT_ANNOTATED_CDS"/>
    <property type="molecule type" value="Genomic_DNA"/>
</dbReference>
<dbReference type="Proteomes" id="UP000015102">
    <property type="component" value="Unassembled WGS sequence"/>
</dbReference>
<dbReference type="HOGENOM" id="CLU_2640970_0_0_1"/>
<dbReference type="AlphaFoldDB" id="T1GKM1"/>
<reference evidence="2" key="1">
    <citation type="submission" date="2013-02" db="EMBL/GenBank/DDBJ databases">
        <authorList>
            <person name="Hughes D."/>
        </authorList>
    </citation>
    <scope>NUCLEOTIDE SEQUENCE</scope>
    <source>
        <strain>Durham</strain>
        <strain evidence="2">NC isolate 2 -- Noor lab</strain>
    </source>
</reference>
<evidence type="ECO:0000313" key="1">
    <source>
        <dbReference type="EnsemblMetazoa" id="MESCA004048-PA"/>
    </source>
</evidence>
<name>T1GKM1_MEGSC</name>